<evidence type="ECO:0000313" key="1">
    <source>
        <dbReference type="EMBL" id="GAF87796.1"/>
    </source>
</evidence>
<protein>
    <submittedName>
        <fullName evidence="1">Uncharacterized protein</fullName>
    </submittedName>
</protein>
<organism evidence="1">
    <name type="scientific">marine sediment metagenome</name>
    <dbReference type="NCBI Taxonomy" id="412755"/>
    <lineage>
        <taxon>unclassified sequences</taxon>
        <taxon>metagenomes</taxon>
        <taxon>ecological metagenomes</taxon>
    </lineage>
</organism>
<accession>X0TKJ1</accession>
<name>X0TKJ1_9ZZZZ</name>
<gene>
    <name evidence="1" type="ORF">S01H1_31071</name>
</gene>
<proteinExistence type="predicted"/>
<reference evidence="1" key="1">
    <citation type="journal article" date="2014" name="Front. Microbiol.">
        <title>High frequency of phylogenetically diverse reductive dehalogenase-homologous genes in deep subseafloor sedimentary metagenomes.</title>
        <authorList>
            <person name="Kawai M."/>
            <person name="Futagami T."/>
            <person name="Toyoda A."/>
            <person name="Takaki Y."/>
            <person name="Nishi S."/>
            <person name="Hori S."/>
            <person name="Arai W."/>
            <person name="Tsubouchi T."/>
            <person name="Morono Y."/>
            <person name="Uchiyama I."/>
            <person name="Ito T."/>
            <person name="Fujiyama A."/>
            <person name="Inagaki F."/>
            <person name="Takami H."/>
        </authorList>
    </citation>
    <scope>NUCLEOTIDE SEQUENCE</scope>
    <source>
        <strain evidence="1">Expedition CK06-06</strain>
    </source>
</reference>
<feature type="non-terminal residue" evidence="1">
    <location>
        <position position="1"/>
    </location>
</feature>
<dbReference type="EMBL" id="BARS01019151">
    <property type="protein sequence ID" value="GAF87796.1"/>
    <property type="molecule type" value="Genomic_DNA"/>
</dbReference>
<sequence length="267" mass="29226">DGLPVVFAYQVTGIVIDPAPILNAVIQIYRWTDVNQLSDFEAFESFDAEKTEDAVDKLIMLKQEGWFRAAMNLIAVPELSKVVLVNDKGDDAHILIWNEHTEDSIVINDAGVFAGLVTTNMPCPGAVVEKPDHFAYFQYGLGGREVLLTSRAYPIEVIDGYSASFTVENARIVEQIVEGYNGIFTLGDGTLRLAIKSTEMDPEGYEGTFTPIDATLRAAIKSTVMDPEGYEGTYTLQDGTLRIALVQHSAPTEAYEGTFTILSGTLT</sequence>
<dbReference type="AlphaFoldDB" id="X0TKJ1"/>
<comment type="caution">
    <text evidence="1">The sequence shown here is derived from an EMBL/GenBank/DDBJ whole genome shotgun (WGS) entry which is preliminary data.</text>
</comment>